<gene>
    <name evidence="2" type="ORF">SYMBAF_17440</name>
</gene>
<reference evidence="2 3" key="1">
    <citation type="journal article" date="2014" name="Genome Announc.">
        <title>Whole-Genome Sequence of Serratia symbiotica Strain CWBI-2.3T, a Free-Living Symbiont of the Black Bean Aphid Aphis fabae.</title>
        <authorList>
            <person name="Foray V."/>
            <person name="Grigorescu A.S."/>
            <person name="Sabri A."/>
            <person name="Haubruge E."/>
            <person name="Lognay G."/>
            <person name="Francis F."/>
            <person name="Fauconnier M.L."/>
            <person name="Hance T."/>
            <person name="Thonart P."/>
        </authorList>
    </citation>
    <scope>NUCLEOTIDE SEQUENCE [LARGE SCALE GENOMIC DNA]</scope>
    <source>
        <strain evidence="2">CWBI-2.3</strain>
        <plasmid evidence="2 3">pSsAf2.3-2</plasmid>
    </source>
</reference>
<name>A0A7D5NNX0_9GAMM</name>
<dbReference type="RefSeq" id="WP_160289786.1">
    <property type="nucleotide sequence ID" value="NZ_CP050857.1"/>
</dbReference>
<protein>
    <submittedName>
        <fullName evidence="2">Uncharacterized protein</fullName>
    </submittedName>
</protein>
<proteinExistence type="predicted"/>
<keyword evidence="2" id="KW-0614">Plasmid</keyword>
<evidence type="ECO:0000313" key="2">
    <source>
        <dbReference type="EMBL" id="QLH64588.1"/>
    </source>
</evidence>
<dbReference type="GeneID" id="93738258"/>
<keyword evidence="1" id="KW-0732">Signal</keyword>
<feature type="chain" id="PRO_5028459199" evidence="1">
    <location>
        <begin position="25"/>
        <end position="51"/>
    </location>
</feature>
<accession>A0A7D5NNX0</accession>
<organism evidence="2 3">
    <name type="scientific">Serratia symbiotica</name>
    <dbReference type="NCBI Taxonomy" id="138074"/>
    <lineage>
        <taxon>Bacteria</taxon>
        <taxon>Pseudomonadati</taxon>
        <taxon>Pseudomonadota</taxon>
        <taxon>Gammaproteobacteria</taxon>
        <taxon>Enterobacterales</taxon>
        <taxon>Yersiniaceae</taxon>
        <taxon>Serratia</taxon>
    </lineage>
</organism>
<dbReference type="EMBL" id="CP050857">
    <property type="protein sequence ID" value="QLH64588.1"/>
    <property type="molecule type" value="Genomic_DNA"/>
</dbReference>
<geneLocation type="plasmid" evidence="2 3">
    <name>pSsAf2.3-2</name>
</geneLocation>
<feature type="signal peptide" evidence="1">
    <location>
        <begin position="1"/>
        <end position="24"/>
    </location>
</feature>
<evidence type="ECO:0000313" key="3">
    <source>
        <dbReference type="Proteomes" id="UP000042738"/>
    </source>
</evidence>
<dbReference type="AlphaFoldDB" id="A0A7D5NNX0"/>
<sequence length="51" mass="5581">MSTFKKLITVILLASSVLSAAAYAEEEIVPIFCIGDEVPKEIDGTWYCVES</sequence>
<evidence type="ECO:0000256" key="1">
    <source>
        <dbReference type="SAM" id="SignalP"/>
    </source>
</evidence>
<dbReference type="Proteomes" id="UP000042738">
    <property type="component" value="Plasmid pSsAf2.3-2"/>
</dbReference>